<name>A0ABS9S0S2_9GAMM</name>
<feature type="non-terminal residue" evidence="1">
    <location>
        <position position="1"/>
    </location>
</feature>
<dbReference type="RefSeq" id="WP_240570182.1">
    <property type="nucleotide sequence ID" value="NZ_JAKVPY010000154.1"/>
</dbReference>
<keyword evidence="2" id="KW-1185">Reference proteome</keyword>
<gene>
    <name evidence="1" type="ORF">MKP05_21635</name>
</gene>
<dbReference type="EMBL" id="JAKVPY010000154">
    <property type="protein sequence ID" value="MCH4565686.1"/>
    <property type="molecule type" value="Genomic_DNA"/>
</dbReference>
<proteinExistence type="predicted"/>
<evidence type="ECO:0000313" key="1">
    <source>
        <dbReference type="EMBL" id="MCH4565686.1"/>
    </source>
</evidence>
<dbReference type="Proteomes" id="UP001202117">
    <property type="component" value="Unassembled WGS sequence"/>
</dbReference>
<comment type="caution">
    <text evidence="1">The sequence shown here is derived from an EMBL/GenBank/DDBJ whole genome shotgun (WGS) entry which is preliminary data.</text>
</comment>
<sequence length="76" mass="8238">LSAGEFDAMSNGSILSGLTIEDTNAGMQDFDDSVVPRIVLFQTRDGRKGAIKIKEFVSDGQDSYIIVDIKIQKQGS</sequence>
<protein>
    <submittedName>
        <fullName evidence="1">Uncharacterized protein</fullName>
    </submittedName>
</protein>
<reference evidence="1 2" key="1">
    <citation type="submission" date="2022-02" db="EMBL/GenBank/DDBJ databases">
        <title>Halomonas fukangensis sp. nov., a halophilic bacterium isolated from a bulk soil of Kalidium foliatum at Fukang.</title>
        <authorList>
            <person name="Huang Y."/>
        </authorList>
    </citation>
    <scope>NUCLEOTIDE SEQUENCE [LARGE SCALE GENOMIC DNA]</scope>
    <source>
        <strain evidence="1 2">EGI 63088</strain>
    </source>
</reference>
<evidence type="ECO:0000313" key="2">
    <source>
        <dbReference type="Proteomes" id="UP001202117"/>
    </source>
</evidence>
<accession>A0ABS9S0S2</accession>
<organism evidence="1 2">
    <name type="scientific">Halomonas flagellata</name>
    <dbReference type="NCBI Taxonomy" id="2920385"/>
    <lineage>
        <taxon>Bacteria</taxon>
        <taxon>Pseudomonadati</taxon>
        <taxon>Pseudomonadota</taxon>
        <taxon>Gammaproteobacteria</taxon>
        <taxon>Oceanospirillales</taxon>
        <taxon>Halomonadaceae</taxon>
        <taxon>Halomonas</taxon>
    </lineage>
</organism>